<evidence type="ECO:0000313" key="1">
    <source>
        <dbReference type="EMBL" id="VDN10098.1"/>
    </source>
</evidence>
<keyword evidence="2" id="KW-1185">Reference proteome</keyword>
<dbReference type="AlphaFoldDB" id="A0A3P7LJJ7"/>
<dbReference type="Proteomes" id="UP000281553">
    <property type="component" value="Unassembled WGS sequence"/>
</dbReference>
<organism evidence="1 2">
    <name type="scientific">Dibothriocephalus latus</name>
    <name type="common">Fish tapeworm</name>
    <name type="synonym">Diphyllobothrium latum</name>
    <dbReference type="NCBI Taxonomy" id="60516"/>
    <lineage>
        <taxon>Eukaryota</taxon>
        <taxon>Metazoa</taxon>
        <taxon>Spiralia</taxon>
        <taxon>Lophotrochozoa</taxon>
        <taxon>Platyhelminthes</taxon>
        <taxon>Cestoda</taxon>
        <taxon>Eucestoda</taxon>
        <taxon>Diphyllobothriidea</taxon>
        <taxon>Diphyllobothriidae</taxon>
        <taxon>Dibothriocephalus</taxon>
    </lineage>
</organism>
<gene>
    <name evidence="1" type="ORF">DILT_LOCUS5929</name>
</gene>
<dbReference type="OrthoDB" id="10496577at2759"/>
<proteinExistence type="predicted"/>
<protein>
    <recommendedName>
        <fullName evidence="3">ELM2 domain-containing protein</fullName>
    </recommendedName>
</protein>
<sequence length="99" mass="11195">MDAFYQENEAADLVPVNEVTEEDHSYFTDLVYAADEDEKLWQPSADAEPMLGFVDQIGTLILPPEDGFDAEDEVITNHKEESGKFINYANTLFDRTSKS</sequence>
<dbReference type="EMBL" id="UYRU01048468">
    <property type="protein sequence ID" value="VDN10098.1"/>
    <property type="molecule type" value="Genomic_DNA"/>
</dbReference>
<accession>A0A3P7LJJ7</accession>
<name>A0A3P7LJJ7_DIBLA</name>
<evidence type="ECO:0000313" key="2">
    <source>
        <dbReference type="Proteomes" id="UP000281553"/>
    </source>
</evidence>
<evidence type="ECO:0008006" key="3">
    <source>
        <dbReference type="Google" id="ProtNLM"/>
    </source>
</evidence>
<reference evidence="1 2" key="1">
    <citation type="submission" date="2018-11" db="EMBL/GenBank/DDBJ databases">
        <authorList>
            <consortium name="Pathogen Informatics"/>
        </authorList>
    </citation>
    <scope>NUCLEOTIDE SEQUENCE [LARGE SCALE GENOMIC DNA]</scope>
</reference>